<keyword evidence="2" id="KW-1185">Reference proteome</keyword>
<gene>
    <name evidence="1" type="ORF">OSSY52_18850</name>
</gene>
<dbReference type="KEGG" id="ocy:OSSY52_18850"/>
<evidence type="ECO:0000313" key="2">
    <source>
        <dbReference type="Proteomes" id="UP000516361"/>
    </source>
</evidence>
<organism evidence="1 2">
    <name type="scientific">Tepiditoga spiralis</name>
    <dbReference type="NCBI Taxonomy" id="2108365"/>
    <lineage>
        <taxon>Bacteria</taxon>
        <taxon>Thermotogati</taxon>
        <taxon>Thermotogota</taxon>
        <taxon>Thermotogae</taxon>
        <taxon>Petrotogales</taxon>
        <taxon>Petrotogaceae</taxon>
        <taxon>Tepiditoga</taxon>
    </lineage>
</organism>
<dbReference type="RefSeq" id="WP_190614491.1">
    <property type="nucleotide sequence ID" value="NZ_AP018712.1"/>
</dbReference>
<dbReference type="EMBL" id="AP018712">
    <property type="protein sequence ID" value="BBE31744.1"/>
    <property type="molecule type" value="Genomic_DNA"/>
</dbReference>
<dbReference type="InParanoid" id="A0A7G1G921"/>
<accession>A0A7G1G921</accession>
<dbReference type="AlphaFoldDB" id="A0A7G1G921"/>
<sequence length="47" mass="5603">MDLLIDLIIKFIKILLIFYPENDVISLTSQHFNVSEDFIRSIMNNKF</sequence>
<protein>
    <submittedName>
        <fullName evidence="1">Uncharacterized protein</fullName>
    </submittedName>
</protein>
<name>A0A7G1G921_9BACT</name>
<reference evidence="1 2" key="1">
    <citation type="submission" date="2018-06" db="EMBL/GenBank/DDBJ databases">
        <title>Genome sequencing of Oceanotoga sp. sy52.</title>
        <authorList>
            <person name="Mori K."/>
        </authorList>
    </citation>
    <scope>NUCLEOTIDE SEQUENCE [LARGE SCALE GENOMIC DNA]</scope>
    <source>
        <strain evidence="2">sy52</strain>
    </source>
</reference>
<dbReference type="Proteomes" id="UP000516361">
    <property type="component" value="Chromosome"/>
</dbReference>
<evidence type="ECO:0000313" key="1">
    <source>
        <dbReference type="EMBL" id="BBE31744.1"/>
    </source>
</evidence>
<proteinExistence type="predicted"/>